<dbReference type="Gene3D" id="3.90.190.10">
    <property type="entry name" value="Protein tyrosine phosphatase superfamily"/>
    <property type="match status" value="1"/>
</dbReference>
<dbReference type="SMART" id="SM00195">
    <property type="entry name" value="DSPc"/>
    <property type="match status" value="1"/>
</dbReference>
<proteinExistence type="inferred from homology"/>
<reference evidence="7" key="2">
    <citation type="submission" date="2023-06" db="EMBL/GenBank/DDBJ databases">
        <authorList>
            <consortium name="Lawrence Berkeley National Laboratory"/>
            <person name="Haridas S."/>
            <person name="Hensen N."/>
            <person name="Bonometti L."/>
            <person name="Westerberg I."/>
            <person name="Brannstrom I.O."/>
            <person name="Guillou S."/>
            <person name="Cros-Aarteil S."/>
            <person name="Calhoun S."/>
            <person name="Kuo A."/>
            <person name="Mondo S."/>
            <person name="Pangilinan J."/>
            <person name="Riley R."/>
            <person name="LaButti K."/>
            <person name="Andreopoulos B."/>
            <person name="Lipzen A."/>
            <person name="Chen C."/>
            <person name="Yanf M."/>
            <person name="Daum C."/>
            <person name="Ng V."/>
            <person name="Clum A."/>
            <person name="Steindorff A."/>
            <person name="Ohm R."/>
            <person name="Martin F."/>
            <person name="Silar P."/>
            <person name="Natvig D."/>
            <person name="Lalanne C."/>
            <person name="Gautier V."/>
            <person name="Ament-velasquez S.L."/>
            <person name="Kruys A."/>
            <person name="Hutchinson M.I."/>
            <person name="Powell A.J."/>
            <person name="Barry K."/>
            <person name="Miller A.N."/>
            <person name="Grigoriev I.V."/>
            <person name="Debuchy R."/>
            <person name="Gladieux P."/>
            <person name="Thoren M.H."/>
            <person name="Johannesson H."/>
        </authorList>
    </citation>
    <scope>NUCLEOTIDE SEQUENCE</scope>
    <source>
        <strain evidence="7">CBS 232.78</strain>
    </source>
</reference>
<evidence type="ECO:0000313" key="7">
    <source>
        <dbReference type="EMBL" id="KAK3385250.1"/>
    </source>
</evidence>
<dbReference type="AlphaFoldDB" id="A0AAE0NPJ3"/>
<accession>A0AAE0NPJ3</accession>
<dbReference type="SUPFAM" id="SSF52799">
    <property type="entry name" value="(Phosphotyrosine protein) phosphatases II"/>
    <property type="match status" value="1"/>
</dbReference>
<dbReference type="GO" id="GO:0005737">
    <property type="term" value="C:cytoplasm"/>
    <property type="evidence" value="ECO:0007669"/>
    <property type="project" value="TreeGrafter"/>
</dbReference>
<dbReference type="InterPro" id="IPR029021">
    <property type="entry name" value="Prot-tyrosine_phosphatase-like"/>
</dbReference>
<gene>
    <name evidence="7" type="ORF">B0H63DRAFT_472603</name>
</gene>
<name>A0AAE0NPJ3_9PEZI</name>
<dbReference type="GO" id="GO:0033550">
    <property type="term" value="F:MAP kinase tyrosine phosphatase activity"/>
    <property type="evidence" value="ECO:0007669"/>
    <property type="project" value="TreeGrafter"/>
</dbReference>
<evidence type="ECO:0000256" key="1">
    <source>
        <dbReference type="ARBA" id="ARBA00008601"/>
    </source>
</evidence>
<reference evidence="7" key="1">
    <citation type="journal article" date="2023" name="Mol. Phylogenet. Evol.">
        <title>Genome-scale phylogeny and comparative genomics of the fungal order Sordariales.</title>
        <authorList>
            <person name="Hensen N."/>
            <person name="Bonometti L."/>
            <person name="Westerberg I."/>
            <person name="Brannstrom I.O."/>
            <person name="Guillou S."/>
            <person name="Cros-Aarteil S."/>
            <person name="Calhoun S."/>
            <person name="Haridas S."/>
            <person name="Kuo A."/>
            <person name="Mondo S."/>
            <person name="Pangilinan J."/>
            <person name="Riley R."/>
            <person name="LaButti K."/>
            <person name="Andreopoulos B."/>
            <person name="Lipzen A."/>
            <person name="Chen C."/>
            <person name="Yan M."/>
            <person name="Daum C."/>
            <person name="Ng V."/>
            <person name="Clum A."/>
            <person name="Steindorff A."/>
            <person name="Ohm R.A."/>
            <person name="Martin F."/>
            <person name="Silar P."/>
            <person name="Natvig D.O."/>
            <person name="Lalanne C."/>
            <person name="Gautier V."/>
            <person name="Ament-Velasquez S.L."/>
            <person name="Kruys A."/>
            <person name="Hutchinson M.I."/>
            <person name="Powell A.J."/>
            <person name="Barry K."/>
            <person name="Miller A.N."/>
            <person name="Grigoriev I.V."/>
            <person name="Debuchy R."/>
            <person name="Gladieux P."/>
            <person name="Hiltunen Thoren M."/>
            <person name="Johannesson H."/>
        </authorList>
    </citation>
    <scope>NUCLEOTIDE SEQUENCE</scope>
    <source>
        <strain evidence="7">CBS 232.78</strain>
    </source>
</reference>
<dbReference type="InterPro" id="IPR020422">
    <property type="entry name" value="TYR_PHOSPHATASE_DUAL_dom"/>
</dbReference>
<dbReference type="PROSITE" id="PS00383">
    <property type="entry name" value="TYR_PHOSPHATASE_1"/>
    <property type="match status" value="1"/>
</dbReference>
<protein>
    <recommendedName>
        <fullName evidence="2">protein-tyrosine-phosphatase</fullName>
        <ecNumber evidence="2">3.1.3.48</ecNumber>
    </recommendedName>
</protein>
<evidence type="ECO:0000256" key="4">
    <source>
        <dbReference type="ARBA" id="ARBA00022912"/>
    </source>
</evidence>
<dbReference type="GO" id="GO:0043409">
    <property type="term" value="P:negative regulation of MAPK cascade"/>
    <property type="evidence" value="ECO:0007669"/>
    <property type="project" value="TreeGrafter"/>
</dbReference>
<comment type="similarity">
    <text evidence="1">Belongs to the protein-tyrosine phosphatase family. Non-receptor class dual specificity subfamily.</text>
</comment>
<dbReference type="Proteomes" id="UP001285441">
    <property type="component" value="Unassembled WGS sequence"/>
</dbReference>
<dbReference type="GO" id="GO:0008330">
    <property type="term" value="F:protein tyrosine/threonine phosphatase activity"/>
    <property type="evidence" value="ECO:0007669"/>
    <property type="project" value="TreeGrafter"/>
</dbReference>
<dbReference type="PANTHER" id="PTHR10159">
    <property type="entry name" value="DUAL SPECIFICITY PROTEIN PHOSPHATASE"/>
    <property type="match status" value="1"/>
</dbReference>
<feature type="domain" description="Tyrosine specific protein phosphatases" evidence="6">
    <location>
        <begin position="155"/>
        <end position="193"/>
    </location>
</feature>
<dbReference type="InterPro" id="IPR000387">
    <property type="entry name" value="Tyr_Pase_dom"/>
</dbReference>
<dbReference type="CDD" id="cd14498">
    <property type="entry name" value="DSP"/>
    <property type="match status" value="1"/>
</dbReference>
<dbReference type="EC" id="3.1.3.48" evidence="2"/>
<organism evidence="7 8">
    <name type="scientific">Podospora didyma</name>
    <dbReference type="NCBI Taxonomy" id="330526"/>
    <lineage>
        <taxon>Eukaryota</taxon>
        <taxon>Fungi</taxon>
        <taxon>Dikarya</taxon>
        <taxon>Ascomycota</taxon>
        <taxon>Pezizomycotina</taxon>
        <taxon>Sordariomycetes</taxon>
        <taxon>Sordariomycetidae</taxon>
        <taxon>Sordariales</taxon>
        <taxon>Podosporaceae</taxon>
        <taxon>Podospora</taxon>
    </lineage>
</organism>
<comment type="caution">
    <text evidence="7">The sequence shown here is derived from an EMBL/GenBank/DDBJ whole genome shotgun (WGS) entry which is preliminary data.</text>
</comment>
<dbReference type="PROSITE" id="PS50056">
    <property type="entry name" value="TYR_PHOSPHATASE_2"/>
    <property type="match status" value="1"/>
</dbReference>
<dbReference type="PROSITE" id="PS50054">
    <property type="entry name" value="TYR_PHOSPHATASE_DUAL"/>
    <property type="match status" value="1"/>
</dbReference>
<keyword evidence="3" id="KW-0378">Hydrolase</keyword>
<evidence type="ECO:0000256" key="3">
    <source>
        <dbReference type="ARBA" id="ARBA00022801"/>
    </source>
</evidence>
<feature type="domain" description="Tyrosine-protein phosphatase" evidence="5">
    <location>
        <begin position="18"/>
        <end position="215"/>
    </location>
</feature>
<keyword evidence="8" id="KW-1185">Reference proteome</keyword>
<dbReference type="GO" id="GO:0017017">
    <property type="term" value="F:MAP kinase tyrosine/serine/threonine phosphatase activity"/>
    <property type="evidence" value="ECO:0007669"/>
    <property type="project" value="TreeGrafter"/>
</dbReference>
<evidence type="ECO:0000313" key="8">
    <source>
        <dbReference type="Proteomes" id="UP001285441"/>
    </source>
</evidence>
<evidence type="ECO:0000259" key="5">
    <source>
        <dbReference type="PROSITE" id="PS50054"/>
    </source>
</evidence>
<dbReference type="PANTHER" id="PTHR10159:SF519">
    <property type="entry name" value="DUAL SPECIFICITY PROTEIN PHOSPHATASE MPK3"/>
    <property type="match status" value="1"/>
</dbReference>
<dbReference type="InterPro" id="IPR000340">
    <property type="entry name" value="Dual-sp_phosphatase_cat-dom"/>
</dbReference>
<dbReference type="Pfam" id="PF00782">
    <property type="entry name" value="DSPc"/>
    <property type="match status" value="1"/>
</dbReference>
<evidence type="ECO:0000256" key="2">
    <source>
        <dbReference type="ARBA" id="ARBA00013064"/>
    </source>
</evidence>
<sequence length="251" mass="28268">MPPHHIPLPPDITRKPLQVSATEIEPGLFLGDWASSLDIPTLMHHGITAIVSLSHVRAEAWSRPTHRKLVPEQNHLYIPCDDSPTEDILCHLGQICDFIDAHLHPAIDPSKPMSRSELDRIIAAEEAAEATETADGSHNAALSEDVFAAYRPGNVLVHCAAGVSRSPTAVIAYLMRKHRRKLKAVLRDVTHKRRVVDPNRNFLNQLQIWEDTGYNVWADKEHKVPKLSYQDFLERRKEMLKTVKEGSGLFL</sequence>
<dbReference type="InterPro" id="IPR016130">
    <property type="entry name" value="Tyr_Pase_AS"/>
</dbReference>
<keyword evidence="4" id="KW-0904">Protein phosphatase</keyword>
<evidence type="ECO:0000259" key="6">
    <source>
        <dbReference type="PROSITE" id="PS50056"/>
    </source>
</evidence>
<dbReference type="EMBL" id="JAULSW010000004">
    <property type="protein sequence ID" value="KAK3385250.1"/>
    <property type="molecule type" value="Genomic_DNA"/>
</dbReference>